<dbReference type="EMBL" id="MU273514">
    <property type="protein sequence ID" value="KAI0033683.1"/>
    <property type="molecule type" value="Genomic_DNA"/>
</dbReference>
<keyword evidence="2" id="KW-1185">Reference proteome</keyword>
<evidence type="ECO:0000313" key="2">
    <source>
        <dbReference type="Proteomes" id="UP000814128"/>
    </source>
</evidence>
<accession>A0ACB8QQA9</accession>
<proteinExistence type="predicted"/>
<sequence>MAGAAGGLLASQVTAAGGFGFMSPTYGTISEFASQFDIARNTLKTPTGPLSIGVGILGFMLDKPGNNTVREMLEYALAQQVRAVWLSYGEDLGKWVDFVRSYDAKRKHKTLIFIGVSTASMALQAMNQFKADVIVAQSGDGGGHGLSTAQSTLTLVTSILNTLPPDGAPPVVAAGGLVRANQVAAMLVLGAAGTVHGTLFLATPASLYKSAAKEAIIAADGASTVRSFGFDLLRGTTGWPRGVDGRGLAISSIEPLDGMEQDTTPSGVDLDALRERMSERKEQVIWAGVGVGAIKELREAADIVHELHEGALAELRRAGDIIVSD</sequence>
<name>A0ACB8QQA9_9AGAM</name>
<gene>
    <name evidence="1" type="ORF">K488DRAFT_47194</name>
</gene>
<keyword evidence="1" id="KW-0560">Oxidoreductase</keyword>
<keyword evidence="1" id="KW-0223">Dioxygenase</keyword>
<evidence type="ECO:0000313" key="1">
    <source>
        <dbReference type="EMBL" id="KAI0033683.1"/>
    </source>
</evidence>
<organism evidence="1 2">
    <name type="scientific">Vararia minispora EC-137</name>
    <dbReference type="NCBI Taxonomy" id="1314806"/>
    <lineage>
        <taxon>Eukaryota</taxon>
        <taxon>Fungi</taxon>
        <taxon>Dikarya</taxon>
        <taxon>Basidiomycota</taxon>
        <taxon>Agaricomycotina</taxon>
        <taxon>Agaricomycetes</taxon>
        <taxon>Russulales</taxon>
        <taxon>Lachnocladiaceae</taxon>
        <taxon>Vararia</taxon>
    </lineage>
</organism>
<reference evidence="1" key="2">
    <citation type="journal article" date="2022" name="New Phytol.">
        <title>Evolutionary transition to the ectomycorrhizal habit in the genomes of a hyperdiverse lineage of mushroom-forming fungi.</title>
        <authorList>
            <person name="Looney B."/>
            <person name="Miyauchi S."/>
            <person name="Morin E."/>
            <person name="Drula E."/>
            <person name="Courty P.E."/>
            <person name="Kohler A."/>
            <person name="Kuo A."/>
            <person name="LaButti K."/>
            <person name="Pangilinan J."/>
            <person name="Lipzen A."/>
            <person name="Riley R."/>
            <person name="Andreopoulos W."/>
            <person name="He G."/>
            <person name="Johnson J."/>
            <person name="Nolan M."/>
            <person name="Tritt A."/>
            <person name="Barry K.W."/>
            <person name="Grigoriev I.V."/>
            <person name="Nagy L.G."/>
            <person name="Hibbett D."/>
            <person name="Henrissat B."/>
            <person name="Matheny P.B."/>
            <person name="Labbe J."/>
            <person name="Martin F.M."/>
        </authorList>
    </citation>
    <scope>NUCLEOTIDE SEQUENCE</scope>
    <source>
        <strain evidence="1">EC-137</strain>
    </source>
</reference>
<dbReference type="Proteomes" id="UP000814128">
    <property type="component" value="Unassembled WGS sequence"/>
</dbReference>
<protein>
    <submittedName>
        <fullName evidence="1">2-nitropropane dioxygenase</fullName>
    </submittedName>
</protein>
<comment type="caution">
    <text evidence="1">The sequence shown here is derived from an EMBL/GenBank/DDBJ whole genome shotgun (WGS) entry which is preliminary data.</text>
</comment>
<reference evidence="1" key="1">
    <citation type="submission" date="2021-02" db="EMBL/GenBank/DDBJ databases">
        <authorList>
            <consortium name="DOE Joint Genome Institute"/>
            <person name="Ahrendt S."/>
            <person name="Looney B.P."/>
            <person name="Miyauchi S."/>
            <person name="Morin E."/>
            <person name="Drula E."/>
            <person name="Courty P.E."/>
            <person name="Chicoki N."/>
            <person name="Fauchery L."/>
            <person name="Kohler A."/>
            <person name="Kuo A."/>
            <person name="Labutti K."/>
            <person name="Pangilinan J."/>
            <person name="Lipzen A."/>
            <person name="Riley R."/>
            <person name="Andreopoulos W."/>
            <person name="He G."/>
            <person name="Johnson J."/>
            <person name="Barry K.W."/>
            <person name="Grigoriev I.V."/>
            <person name="Nagy L."/>
            <person name="Hibbett D."/>
            <person name="Henrissat B."/>
            <person name="Matheny P.B."/>
            <person name="Labbe J."/>
            <person name="Martin F."/>
        </authorList>
    </citation>
    <scope>NUCLEOTIDE SEQUENCE</scope>
    <source>
        <strain evidence="1">EC-137</strain>
    </source>
</reference>